<dbReference type="RefSeq" id="WP_009725711.1">
    <property type="nucleotide sequence ID" value="NZ_APHR01000015.1"/>
</dbReference>
<dbReference type="PATRIC" id="fig|1286106.3.peg.679"/>
<dbReference type="STRING" id="1286106.MPL1_03403"/>
<dbReference type="InterPro" id="IPR010870">
    <property type="entry name" value="Porin_O/P"/>
</dbReference>
<name>M7PIL4_9GAMM</name>
<organism evidence="2 3">
    <name type="scientific">Methylophaga lonarensis MPL</name>
    <dbReference type="NCBI Taxonomy" id="1286106"/>
    <lineage>
        <taxon>Bacteria</taxon>
        <taxon>Pseudomonadati</taxon>
        <taxon>Pseudomonadota</taxon>
        <taxon>Gammaproteobacteria</taxon>
        <taxon>Thiotrichales</taxon>
        <taxon>Piscirickettsiaceae</taxon>
        <taxon>Methylophaga</taxon>
    </lineage>
</organism>
<accession>M7PIL4</accession>
<dbReference type="Gene3D" id="2.40.160.10">
    <property type="entry name" value="Porin"/>
    <property type="match status" value="1"/>
</dbReference>
<gene>
    <name evidence="2" type="ORF">MPL1_03403</name>
</gene>
<dbReference type="eggNOG" id="COG3746">
    <property type="taxonomic scope" value="Bacteria"/>
</dbReference>
<feature type="chain" id="PRO_5004083202" evidence="1">
    <location>
        <begin position="25"/>
        <end position="455"/>
    </location>
</feature>
<dbReference type="OrthoDB" id="9807854at2"/>
<reference evidence="2 3" key="1">
    <citation type="journal article" date="2013" name="Genome Announc.">
        <title>Draft Genome Sequence of Methylophaga lonarensis MPLT, a Haloalkaliphilic (Non-Methane-Utilizing) Methylotroph.</title>
        <authorList>
            <person name="Shetty S.A."/>
            <person name="Marathe N.P."/>
            <person name="Munot H."/>
            <person name="Antony C.P."/>
            <person name="Dhotre D.P."/>
            <person name="Murrell J.C."/>
            <person name="Shouche Y.S."/>
        </authorList>
    </citation>
    <scope>NUCLEOTIDE SEQUENCE [LARGE SCALE GENOMIC DNA]</scope>
    <source>
        <strain evidence="2 3">MPL</strain>
    </source>
</reference>
<proteinExistence type="predicted"/>
<dbReference type="SUPFAM" id="SSF56935">
    <property type="entry name" value="Porins"/>
    <property type="match status" value="1"/>
</dbReference>
<sequence>MRQSKFIPILLATSLLALTPVTQASELELLINMLHENGMVSDEQYGRLIAELNQNKQATETEKQQELEARQVMEARLDEATKPPEVEVTTRGGIRVRTTDGEFETRLRGRLMVDAAAHNGNPDLGDGTEIRRARLAWTGRIFHDWSFQLDYDFADGGKLRDSFVSYEGFEDIRLRTGLMEIPFQLQYRTSSSNSQLIERSLLGAFGGDRYIGVMGDIKKQHWSFAAGAFGDTATRKNPINDEGWGLGSRLTVAPINSDGRLLHFGTAVMYRNVDKDASGQQRVVRFSEQPEARVAGRPIVDTGDISNSRSFTRYGAETAVIRGPFSAQAEYVYTAVSRSSASNLGFDGWHLQAGYFLTNDARVYERGEFGAVTPKHQVGQGGIGAWELTLRYSSLDLSDRDIIGGEMDLFNVGVNWFPVPMLRFSANYIDVIKVKDGPNDGQKPRVFLVRSQWAF</sequence>
<dbReference type="AlphaFoldDB" id="M7PIL4"/>
<dbReference type="EMBL" id="APHR01000015">
    <property type="protein sequence ID" value="EMR13730.1"/>
    <property type="molecule type" value="Genomic_DNA"/>
</dbReference>
<dbReference type="Pfam" id="PF07396">
    <property type="entry name" value="Porin_O_P"/>
    <property type="match status" value="1"/>
</dbReference>
<keyword evidence="3" id="KW-1185">Reference proteome</keyword>
<evidence type="ECO:0000256" key="1">
    <source>
        <dbReference type="SAM" id="SignalP"/>
    </source>
</evidence>
<evidence type="ECO:0000313" key="2">
    <source>
        <dbReference type="EMBL" id="EMR13730.1"/>
    </source>
</evidence>
<feature type="signal peptide" evidence="1">
    <location>
        <begin position="1"/>
        <end position="24"/>
    </location>
</feature>
<dbReference type="Proteomes" id="UP000012019">
    <property type="component" value="Unassembled WGS sequence"/>
</dbReference>
<comment type="caution">
    <text evidence="2">The sequence shown here is derived from an EMBL/GenBank/DDBJ whole genome shotgun (WGS) entry which is preliminary data.</text>
</comment>
<protein>
    <submittedName>
        <fullName evidence="2">Phosphate-selective porin O and P</fullName>
    </submittedName>
</protein>
<keyword evidence="1" id="KW-0732">Signal</keyword>
<dbReference type="InterPro" id="IPR023614">
    <property type="entry name" value="Porin_dom_sf"/>
</dbReference>
<evidence type="ECO:0000313" key="3">
    <source>
        <dbReference type="Proteomes" id="UP000012019"/>
    </source>
</evidence>